<protein>
    <recommendedName>
        <fullName evidence="5 6">Uricase</fullName>
        <ecNumber evidence="5 6">1.7.3.3</ecNumber>
    </recommendedName>
    <alternativeName>
        <fullName evidence="5">Urate oxidase</fullName>
    </alternativeName>
</protein>
<evidence type="ECO:0000313" key="8">
    <source>
        <dbReference type="Proteomes" id="UP001057702"/>
    </source>
</evidence>
<name>A0ABT1Q430_9ACTN</name>
<keyword evidence="3 5" id="KW-0659">Purine metabolism</keyword>
<comment type="caution">
    <text evidence="7">The sequence shown here is derived from an EMBL/GenBank/DDBJ whole genome shotgun (WGS) entry which is preliminary data.</text>
</comment>
<dbReference type="NCBIfam" id="TIGR03383">
    <property type="entry name" value="urate_oxi"/>
    <property type="match status" value="1"/>
</dbReference>
<dbReference type="PANTHER" id="PTHR42874">
    <property type="entry name" value="URICASE"/>
    <property type="match status" value="1"/>
</dbReference>
<sequence>MPTILGQNQYGKAENRVVKITRDGDTHHIKDLNVSVALSGDMEEVHYSGSNANVLPTDTTKNTVFAFAKEHGIESAEQFGIHLARHFVTSQEPIKRARIRVEEYTWERIETSDNNSRFIGSDEVKHSFVRKGQEVRTSQITFDGENWEVISGMKDLTVMNSTNSEFWGYVKDKYTTLQEAYDRILATTVQAAWRFNWTSDEQRMPNWERSYAEAKKHLLQAFAETYSLSLQQTLYQMGSRVINSRSEIDEVRLSLPNKHHFLVDLEPFGLKNDNEVYFAADRPYGLIEGTVLRDGVEARIPVDHTNL</sequence>
<dbReference type="Proteomes" id="UP001057702">
    <property type="component" value="Unassembled WGS sequence"/>
</dbReference>
<proteinExistence type="inferred from homology"/>
<dbReference type="SUPFAM" id="SSF55620">
    <property type="entry name" value="Tetrahydrobiopterin biosynthesis enzymes-like"/>
    <property type="match status" value="2"/>
</dbReference>
<comment type="catalytic activity">
    <reaction evidence="5 6">
        <text>urate + O2 + H2O = 5-hydroxyisourate + H2O2</text>
        <dbReference type="Rhea" id="RHEA:21368"/>
        <dbReference type="ChEBI" id="CHEBI:15377"/>
        <dbReference type="ChEBI" id="CHEBI:15379"/>
        <dbReference type="ChEBI" id="CHEBI:16240"/>
        <dbReference type="ChEBI" id="CHEBI:17775"/>
        <dbReference type="ChEBI" id="CHEBI:18072"/>
        <dbReference type="EC" id="1.7.3.3"/>
    </reaction>
</comment>
<keyword evidence="4 5" id="KW-0560">Oxidoreductase</keyword>
<evidence type="ECO:0000256" key="3">
    <source>
        <dbReference type="ARBA" id="ARBA00022631"/>
    </source>
</evidence>
<evidence type="ECO:0000313" key="7">
    <source>
        <dbReference type="EMBL" id="MCQ4084681.1"/>
    </source>
</evidence>
<comment type="similarity">
    <text evidence="2 5 6">Belongs to the uricase family.</text>
</comment>
<evidence type="ECO:0000256" key="5">
    <source>
        <dbReference type="PIRNR" id="PIRNR000241"/>
    </source>
</evidence>
<dbReference type="RefSeq" id="WP_255923750.1">
    <property type="nucleotide sequence ID" value="NZ_JANFNG010000039.1"/>
</dbReference>
<reference evidence="7" key="1">
    <citation type="submission" date="2022-06" db="EMBL/GenBank/DDBJ databases">
        <title>Draft genome sequence of Streptomyces sp. RB6PN25 isolated from peat swamp forest in Thailand.</title>
        <authorList>
            <person name="Duangmal K."/>
            <person name="Klaysubun C."/>
        </authorList>
    </citation>
    <scope>NUCLEOTIDE SEQUENCE</scope>
    <source>
        <strain evidence="7">RB6PN25</strain>
    </source>
</reference>
<evidence type="ECO:0000256" key="2">
    <source>
        <dbReference type="ARBA" id="ARBA00009760"/>
    </source>
</evidence>
<organism evidence="7 8">
    <name type="scientific">Streptomyces humicola</name>
    <dbReference type="NCBI Taxonomy" id="2953240"/>
    <lineage>
        <taxon>Bacteria</taxon>
        <taxon>Bacillati</taxon>
        <taxon>Actinomycetota</taxon>
        <taxon>Actinomycetes</taxon>
        <taxon>Kitasatosporales</taxon>
        <taxon>Streptomycetaceae</taxon>
        <taxon>Streptomyces</taxon>
    </lineage>
</organism>
<dbReference type="InterPro" id="IPR002042">
    <property type="entry name" value="Uricase"/>
</dbReference>
<dbReference type="Gene3D" id="3.10.270.10">
    <property type="entry name" value="Urate Oxidase"/>
    <property type="match status" value="1"/>
</dbReference>
<evidence type="ECO:0000256" key="4">
    <source>
        <dbReference type="ARBA" id="ARBA00023002"/>
    </source>
</evidence>
<evidence type="ECO:0000256" key="1">
    <source>
        <dbReference type="ARBA" id="ARBA00004831"/>
    </source>
</evidence>
<gene>
    <name evidence="7" type="primary">pucL</name>
    <name evidence="7" type="ORF">NGB36_29925</name>
</gene>
<dbReference type="PIRSF" id="PIRSF000241">
    <property type="entry name" value="Urate_oxidase"/>
    <property type="match status" value="1"/>
</dbReference>
<dbReference type="EMBL" id="JANFNG010000039">
    <property type="protein sequence ID" value="MCQ4084681.1"/>
    <property type="molecule type" value="Genomic_DNA"/>
</dbReference>
<comment type="function">
    <text evidence="5 6">Catalyzes the oxidation of uric acid to 5-hydroxyisourate, which is further processed to form (S)-allantoin.</text>
</comment>
<comment type="pathway">
    <text evidence="1 5">Purine metabolism; urate degradation; (S)-allantoin from urate: step 1/3.</text>
</comment>
<dbReference type="PANTHER" id="PTHR42874:SF1">
    <property type="entry name" value="URICASE"/>
    <property type="match status" value="1"/>
</dbReference>
<accession>A0ABT1Q430</accession>
<evidence type="ECO:0000256" key="6">
    <source>
        <dbReference type="RuleBase" id="RU004455"/>
    </source>
</evidence>
<dbReference type="EC" id="1.7.3.3" evidence="5 6"/>
<keyword evidence="8" id="KW-1185">Reference proteome</keyword>
<dbReference type="Pfam" id="PF01014">
    <property type="entry name" value="Uricase"/>
    <property type="match status" value="2"/>
</dbReference>
<dbReference type="PRINTS" id="PR00093">
    <property type="entry name" value="URICASE"/>
</dbReference>